<reference evidence="12" key="1">
    <citation type="submission" date="2025-08" db="UniProtKB">
        <authorList>
            <consortium name="RefSeq"/>
        </authorList>
    </citation>
    <scope>IDENTIFICATION</scope>
</reference>
<dbReference type="KEGG" id="peu:105139212"/>
<dbReference type="GO" id="GO:0005634">
    <property type="term" value="C:nucleus"/>
    <property type="evidence" value="ECO:0007669"/>
    <property type="project" value="UniProtKB-SubCell"/>
</dbReference>
<evidence type="ECO:0000256" key="5">
    <source>
        <dbReference type="ARBA" id="ARBA00022723"/>
    </source>
</evidence>
<feature type="compositionally biased region" description="Acidic residues" evidence="8">
    <location>
        <begin position="44"/>
        <end position="58"/>
    </location>
</feature>
<comment type="subcellular location">
    <subcellularLocation>
        <location evidence="2">Nucleus</location>
    </subcellularLocation>
</comment>
<keyword evidence="5" id="KW-0479">Metal-binding</keyword>
<evidence type="ECO:0000256" key="7">
    <source>
        <dbReference type="ARBA" id="ARBA00023242"/>
    </source>
</evidence>
<evidence type="ECO:0000259" key="9">
    <source>
        <dbReference type="Pfam" id="PF13359"/>
    </source>
</evidence>
<sequence>MDSHSFSTLFDGDYDDILNNVADYVNYGNSSVNDGDCSGNYSSDTDDDDDDNDDSDEEGELFWEREFDNQKLILCTAGAIVLYYNTYIYKEPCMDSYNTGMQWLTEILHGHWMRCVNMFRMDATTFQSLCFILENQYGLKASRRMCVFEKVGIFLYTIALGASNREVQERFQHSGETISRYFNEVLRSVCSLAIDLIQPADPGFVNTPREIMNNPRYMPHFKNCVGAIDGTHVRACVSFEKQIPFIGRKGVPTQNVMAACSFDMQFTFVWAGWEGSAHDTRIFLEAIDNPRIKFPKLPEGKYYLVDSGYPNKYGFLGPYRGQRYHLQEFRRRGQPQTREEIFNRMHSSLRCVIERTFGVWKKRWRILQNMLSYNYKTQVQIVVASMAIHNYIRRTSMQDVAFMEFDRHPDFVPDDFLIDVAPYSQSQKHQRPSRMDYIRDGVAVSLMTQL</sequence>
<gene>
    <name evidence="12" type="primary">LOC105139212</name>
</gene>
<feature type="region of interest" description="Disordered" evidence="8">
    <location>
        <begin position="35"/>
        <end position="58"/>
    </location>
</feature>
<dbReference type="InterPro" id="IPR058353">
    <property type="entry name" value="DUF8040"/>
</dbReference>
<evidence type="ECO:0000256" key="3">
    <source>
        <dbReference type="ARBA" id="ARBA00006958"/>
    </source>
</evidence>
<dbReference type="InterPro" id="IPR027806">
    <property type="entry name" value="HARBI1_dom"/>
</dbReference>
<keyword evidence="7" id="KW-0539">Nucleus</keyword>
<dbReference type="RefSeq" id="XP_011043880.1">
    <property type="nucleotide sequence ID" value="XM_011045578.1"/>
</dbReference>
<dbReference type="GO" id="GO:0046872">
    <property type="term" value="F:metal ion binding"/>
    <property type="evidence" value="ECO:0007669"/>
    <property type="project" value="UniProtKB-KW"/>
</dbReference>
<comment type="cofactor">
    <cofactor evidence="1">
        <name>a divalent metal cation</name>
        <dbReference type="ChEBI" id="CHEBI:60240"/>
    </cofactor>
</comment>
<dbReference type="Pfam" id="PF13359">
    <property type="entry name" value="DDE_Tnp_4"/>
    <property type="match status" value="1"/>
</dbReference>
<evidence type="ECO:0000256" key="1">
    <source>
        <dbReference type="ARBA" id="ARBA00001968"/>
    </source>
</evidence>
<dbReference type="GO" id="GO:0016787">
    <property type="term" value="F:hydrolase activity"/>
    <property type="evidence" value="ECO:0007669"/>
    <property type="project" value="UniProtKB-KW"/>
</dbReference>
<evidence type="ECO:0000313" key="11">
    <source>
        <dbReference type="Proteomes" id="UP000694918"/>
    </source>
</evidence>
<protein>
    <submittedName>
        <fullName evidence="12">Uncharacterized protein LOC105139212 isoform X1</fullName>
    </submittedName>
</protein>
<proteinExistence type="inferred from homology"/>
<comment type="similarity">
    <text evidence="3">Belongs to the HARBI1 family.</text>
</comment>
<dbReference type="Pfam" id="PF26138">
    <property type="entry name" value="DUF8040"/>
    <property type="match status" value="1"/>
</dbReference>
<name>A0AAJ6VB81_POPEU</name>
<dbReference type="GeneID" id="105139212"/>
<dbReference type="PANTHER" id="PTHR22930:SF221">
    <property type="entry name" value="NUCLEASE HARBI1"/>
    <property type="match status" value="1"/>
</dbReference>
<organism evidence="11 12">
    <name type="scientific">Populus euphratica</name>
    <name type="common">Euphrates poplar</name>
    <dbReference type="NCBI Taxonomy" id="75702"/>
    <lineage>
        <taxon>Eukaryota</taxon>
        <taxon>Viridiplantae</taxon>
        <taxon>Streptophyta</taxon>
        <taxon>Embryophyta</taxon>
        <taxon>Tracheophyta</taxon>
        <taxon>Spermatophyta</taxon>
        <taxon>Magnoliopsida</taxon>
        <taxon>eudicotyledons</taxon>
        <taxon>Gunneridae</taxon>
        <taxon>Pentapetalae</taxon>
        <taxon>rosids</taxon>
        <taxon>fabids</taxon>
        <taxon>Malpighiales</taxon>
        <taxon>Salicaceae</taxon>
        <taxon>Saliceae</taxon>
        <taxon>Populus</taxon>
    </lineage>
</organism>
<evidence type="ECO:0000259" key="10">
    <source>
        <dbReference type="Pfam" id="PF26138"/>
    </source>
</evidence>
<evidence type="ECO:0000313" key="12">
    <source>
        <dbReference type="RefSeq" id="XP_011043880.1"/>
    </source>
</evidence>
<keyword evidence="6" id="KW-0378">Hydrolase</keyword>
<feature type="domain" description="DDE Tnp4" evidence="9">
    <location>
        <begin position="228"/>
        <end position="390"/>
    </location>
</feature>
<keyword evidence="4" id="KW-0540">Nuclease</keyword>
<feature type="domain" description="DUF8040" evidence="10">
    <location>
        <begin position="96"/>
        <end position="191"/>
    </location>
</feature>
<accession>A0AAJ6VB81</accession>
<dbReference type="GO" id="GO:0004518">
    <property type="term" value="F:nuclease activity"/>
    <property type="evidence" value="ECO:0007669"/>
    <property type="project" value="UniProtKB-KW"/>
</dbReference>
<evidence type="ECO:0000256" key="4">
    <source>
        <dbReference type="ARBA" id="ARBA00022722"/>
    </source>
</evidence>
<dbReference type="InterPro" id="IPR045249">
    <property type="entry name" value="HARBI1-like"/>
</dbReference>
<evidence type="ECO:0000256" key="2">
    <source>
        <dbReference type="ARBA" id="ARBA00004123"/>
    </source>
</evidence>
<evidence type="ECO:0000256" key="8">
    <source>
        <dbReference type="SAM" id="MobiDB-lite"/>
    </source>
</evidence>
<dbReference type="AlphaFoldDB" id="A0AAJ6VB81"/>
<keyword evidence="11" id="KW-1185">Reference proteome</keyword>
<dbReference type="PANTHER" id="PTHR22930">
    <property type="match status" value="1"/>
</dbReference>
<dbReference type="Proteomes" id="UP000694918">
    <property type="component" value="Unplaced"/>
</dbReference>
<evidence type="ECO:0000256" key="6">
    <source>
        <dbReference type="ARBA" id="ARBA00022801"/>
    </source>
</evidence>